<evidence type="ECO:0000259" key="1">
    <source>
        <dbReference type="Pfam" id="PF13966"/>
    </source>
</evidence>
<dbReference type="InterPro" id="IPR026960">
    <property type="entry name" value="RVT-Znf"/>
</dbReference>
<name>A0AAD9U0P3_9ROSI</name>
<accession>A0AAD9U0P3</accession>
<feature type="domain" description="Reverse transcriptase zinc-binding" evidence="1">
    <location>
        <begin position="42"/>
        <end position="105"/>
    </location>
</feature>
<comment type="caution">
    <text evidence="2">The sequence shown here is derived from an EMBL/GenBank/DDBJ whole genome shotgun (WGS) entry which is preliminary data.</text>
</comment>
<sequence>MVRKDIEDTVAWSFTPSDLFLVSSFRKQLEEIGGGAAAGIGLPWKGISPPKVEFFIWQLLKGRVLVVDVHQRFGCGVDLICKLCNKEIETLNHTFIHCDWSWKVWSECFSR</sequence>
<organism evidence="2 3">
    <name type="scientific">Dipteronia dyeriana</name>
    <dbReference type="NCBI Taxonomy" id="168575"/>
    <lineage>
        <taxon>Eukaryota</taxon>
        <taxon>Viridiplantae</taxon>
        <taxon>Streptophyta</taxon>
        <taxon>Embryophyta</taxon>
        <taxon>Tracheophyta</taxon>
        <taxon>Spermatophyta</taxon>
        <taxon>Magnoliopsida</taxon>
        <taxon>eudicotyledons</taxon>
        <taxon>Gunneridae</taxon>
        <taxon>Pentapetalae</taxon>
        <taxon>rosids</taxon>
        <taxon>malvids</taxon>
        <taxon>Sapindales</taxon>
        <taxon>Sapindaceae</taxon>
        <taxon>Hippocastanoideae</taxon>
        <taxon>Acereae</taxon>
        <taxon>Dipteronia</taxon>
    </lineage>
</organism>
<reference evidence="2" key="1">
    <citation type="journal article" date="2023" name="Plant J.">
        <title>Genome sequences and population genomics provide insights into the demographic history, inbreeding, and mutation load of two 'living fossil' tree species of Dipteronia.</title>
        <authorList>
            <person name="Feng Y."/>
            <person name="Comes H.P."/>
            <person name="Chen J."/>
            <person name="Zhu S."/>
            <person name="Lu R."/>
            <person name="Zhang X."/>
            <person name="Li P."/>
            <person name="Qiu J."/>
            <person name="Olsen K.M."/>
            <person name="Qiu Y."/>
        </authorList>
    </citation>
    <scope>NUCLEOTIDE SEQUENCE</scope>
    <source>
        <strain evidence="2">KIB01</strain>
    </source>
</reference>
<dbReference type="EMBL" id="JANJYI010000006">
    <property type="protein sequence ID" value="KAK2645244.1"/>
    <property type="molecule type" value="Genomic_DNA"/>
</dbReference>
<dbReference type="Pfam" id="PF13966">
    <property type="entry name" value="zf-RVT"/>
    <property type="match status" value="1"/>
</dbReference>
<evidence type="ECO:0000313" key="2">
    <source>
        <dbReference type="EMBL" id="KAK2645244.1"/>
    </source>
</evidence>
<dbReference type="AlphaFoldDB" id="A0AAD9U0P3"/>
<keyword evidence="3" id="KW-1185">Reference proteome</keyword>
<dbReference type="Proteomes" id="UP001280121">
    <property type="component" value="Unassembled WGS sequence"/>
</dbReference>
<protein>
    <recommendedName>
        <fullName evidence="1">Reverse transcriptase zinc-binding domain-containing protein</fullName>
    </recommendedName>
</protein>
<evidence type="ECO:0000313" key="3">
    <source>
        <dbReference type="Proteomes" id="UP001280121"/>
    </source>
</evidence>
<gene>
    <name evidence="2" type="ORF">Ddye_020439</name>
</gene>
<proteinExistence type="predicted"/>